<dbReference type="HOGENOM" id="CLU_1000064_0_0_9"/>
<sequence>MDQREELKLDRILQKISPKDYLGGAELQESKLIYSVIGFIPACDLADNAILISNLGYLLAQKGLNTCIVDLKAFQPNLFHYLDVEPPKQGRGLLRVLKSDKIDFREEMTSSKYERLYLLAPSPHDLIEEYLDFEFEHLERVIGTLKGMFDIILLDIPNNPPLELCLGAMKSSHIGFFTASERVEALSNMVRLLDFAASVGISTAKFTSVILMNMQDLKYDYKGLREYGFNIAAAMPLVKAAYAASLEGKLYVRDSALVNKYFMKELKRLADILGKQ</sequence>
<evidence type="ECO:0000313" key="4">
    <source>
        <dbReference type="Proteomes" id="UP000442469"/>
    </source>
</evidence>
<organism evidence="1 3">
    <name type="scientific">Paenibacillus macerans</name>
    <name type="common">Bacillus macerans</name>
    <dbReference type="NCBI Taxonomy" id="44252"/>
    <lineage>
        <taxon>Bacteria</taxon>
        <taxon>Bacillati</taxon>
        <taxon>Bacillota</taxon>
        <taxon>Bacilli</taxon>
        <taxon>Bacillales</taxon>
        <taxon>Paenibacillaceae</taxon>
        <taxon>Paenibacillus</taxon>
    </lineage>
</organism>
<reference evidence="1 3" key="1">
    <citation type="submission" date="2014-04" db="EMBL/GenBank/DDBJ databases">
        <authorList>
            <person name="Bishop-Lilly K.A."/>
            <person name="Broomall S.M."/>
            <person name="Chain P.S."/>
            <person name="Chertkov O."/>
            <person name="Coyne S.R."/>
            <person name="Daligault H.E."/>
            <person name="Davenport K.W."/>
            <person name="Erkkila T."/>
            <person name="Frey K.G."/>
            <person name="Gibbons H.S."/>
            <person name="Gu W."/>
            <person name="Jaissle J."/>
            <person name="Johnson S.L."/>
            <person name="Koroleva G.I."/>
            <person name="Ladner J.T."/>
            <person name="Lo C.-C."/>
            <person name="Minogue T.D."/>
            <person name="Munk C."/>
            <person name="Palacios G.F."/>
            <person name="Redden C.L."/>
            <person name="Rosenzweig C.N."/>
            <person name="Scholz M.B."/>
            <person name="Teshima H."/>
            <person name="Xu Y."/>
        </authorList>
    </citation>
    <scope>NUCLEOTIDE SEQUENCE [LARGE SCALE GENOMIC DNA]</scope>
    <source>
        <strain evidence="1 3">8244</strain>
    </source>
</reference>
<dbReference type="PATRIC" id="fig|44252.3.peg.6682"/>
<dbReference type="EMBL" id="JMQA01000064">
    <property type="protein sequence ID" value="KFM83730.1"/>
    <property type="molecule type" value="Genomic_DNA"/>
</dbReference>
<dbReference type="SUPFAM" id="SSF52540">
    <property type="entry name" value="P-loop containing nucleoside triphosphate hydrolases"/>
    <property type="match status" value="1"/>
</dbReference>
<protein>
    <submittedName>
        <fullName evidence="1">AAA domain protein</fullName>
    </submittedName>
    <submittedName>
        <fullName evidence="2">ATPase</fullName>
    </submittedName>
</protein>
<dbReference type="OrthoDB" id="2080511at2"/>
<name>A0A090XUC6_PAEMA</name>
<comment type="caution">
    <text evidence="1">The sequence shown here is derived from an EMBL/GenBank/DDBJ whole genome shotgun (WGS) entry which is preliminary data.</text>
</comment>
<dbReference type="Gene3D" id="3.40.50.300">
    <property type="entry name" value="P-loop containing nucleotide triphosphate hydrolases"/>
    <property type="match status" value="1"/>
</dbReference>
<dbReference type="EMBL" id="WNZZ01000004">
    <property type="protein sequence ID" value="MUG22473.1"/>
    <property type="molecule type" value="Genomic_DNA"/>
</dbReference>
<evidence type="ECO:0000313" key="3">
    <source>
        <dbReference type="Proteomes" id="UP000029278"/>
    </source>
</evidence>
<dbReference type="STRING" id="44252.DJ90_5226"/>
<keyword evidence="3" id="KW-1185">Reference proteome</keyword>
<dbReference type="RefSeq" id="WP_036626786.1">
    <property type="nucleotide sequence ID" value="NZ_BGML01000015.1"/>
</dbReference>
<proteinExistence type="predicted"/>
<dbReference type="InterPro" id="IPR027417">
    <property type="entry name" value="P-loop_NTPase"/>
</dbReference>
<dbReference type="AlphaFoldDB" id="A0A090XUC6"/>
<gene>
    <name evidence="1" type="ORF">DJ90_5226</name>
    <name evidence="2" type="ORF">GNQ08_08605</name>
</gene>
<dbReference type="Proteomes" id="UP000442469">
    <property type="component" value="Unassembled WGS sequence"/>
</dbReference>
<dbReference type="GeneID" id="77010010"/>
<accession>A0A090XUC6</accession>
<reference evidence="2 4" key="2">
    <citation type="submission" date="2019-11" db="EMBL/GenBank/DDBJ databases">
        <title>Draft genome sequences of five Paenibacillus species of dairy origin.</title>
        <authorList>
            <person name="Olajide A.M."/>
            <person name="Chen S."/>
            <person name="Lapointe G."/>
        </authorList>
    </citation>
    <scope>NUCLEOTIDE SEQUENCE [LARGE SCALE GENOMIC DNA]</scope>
    <source>
        <strain evidence="2 4">3CT49</strain>
    </source>
</reference>
<dbReference type="Proteomes" id="UP000029278">
    <property type="component" value="Unassembled WGS sequence"/>
</dbReference>
<evidence type="ECO:0000313" key="2">
    <source>
        <dbReference type="EMBL" id="MUG22473.1"/>
    </source>
</evidence>
<evidence type="ECO:0000313" key="1">
    <source>
        <dbReference type="EMBL" id="KFM83730.1"/>
    </source>
</evidence>